<dbReference type="HAMAP" id="MF_01369_A">
    <property type="entry name" value="Ribosomal_uL23_A"/>
    <property type="match status" value="1"/>
</dbReference>
<protein>
    <recommendedName>
        <fullName evidence="8">Large ribosomal subunit protein uL23 N-terminal domain-containing protein</fullName>
    </recommendedName>
</protein>
<keyword evidence="4 6" id="KW-0689">Ribosomal protein</keyword>
<dbReference type="InterPro" id="IPR013025">
    <property type="entry name" value="Ribosomal_uL23-like"/>
</dbReference>
<sequence>MASPWVPARMRKVACWRHARLAAAHRALATQLKPAKAAKAKVAPRWPFLRSKSLTLELQKFAGDVQRELWVTGARGSGAGTAIQAALPNALILDMEQGENAMQAMLRERLPEFMENKEDLVESCIAGAFEQFPKAGTSLLATVEALVGRMGLPHALPSGTEVPQSREILEKHRTDPVSLAVHVCTLLAGSPRLQLPPRRLTVALALLSEVGRREGGASSALDFLLAAAGDRLSGPLVLLRAHATPGLLERARGKSGPRSPRLLVQSYDGIGALRASEAGVPVLTADEWSQDMAKAIFQRFLPEEEADDWRAVWTCVGGHAAHLRRVAELIVEERRLIEAERLREEQEEERDELRRQKLRPGRNPDAEEFLEIAKKTIRDDSFRADARTPQTAAEQLLRRLPEVFVGELQLLEAQLQRFNSHPKLQEALGVGAGSASAAATLRMQLSQILEGVLLPGALEELDPLSMAMLESGLLIPKWQPKRLVVPNELTRRMVQESVDAEELPSSALATQRVVQRVLGRRTPRFWGARLRQRMLQILGPDASDTVGENRWMRRRLTPRGLLLPLLLGGQKKLDDADVQEAIGRLRADLDGAMGVMWLGNRRKEGQPEGASGTFSAHATRLRKEQEWQRCKTRLAIFSVIGFLATWRASEGAPNRTEGAGVLVLAVPICWCSIRSRPQRSKSSGVFGEQRAVTVFVWGVTQIGSHPSGRAVGIMAPKKSEKKAEKAEKAAKAVKGGVSKKVKKIRTKVRFYRPKTLIKARNPKYPRKSVESRGDKLDKYRIIQCPVTTESAMKKIEEINTLVFLVDVKASKPKIKEAVKELYDVKCAKVNTLIRPDGKKKAYVRLTQDYDALDVANRIGII</sequence>
<evidence type="ECO:0000256" key="1">
    <source>
        <dbReference type="ARBA" id="ARBA00006700"/>
    </source>
</evidence>
<evidence type="ECO:0000256" key="3">
    <source>
        <dbReference type="ARBA" id="ARBA00022884"/>
    </source>
</evidence>
<organism evidence="9 10">
    <name type="scientific">Durusdinium trenchii</name>
    <dbReference type="NCBI Taxonomy" id="1381693"/>
    <lineage>
        <taxon>Eukaryota</taxon>
        <taxon>Sar</taxon>
        <taxon>Alveolata</taxon>
        <taxon>Dinophyceae</taxon>
        <taxon>Suessiales</taxon>
        <taxon>Symbiodiniaceae</taxon>
        <taxon>Durusdinium</taxon>
    </lineage>
</organism>
<feature type="domain" description="Large ribosomal subunit protein uL23 N-terminal" evidence="8">
    <location>
        <begin position="723"/>
        <end position="770"/>
    </location>
</feature>
<dbReference type="PROSITE" id="PS00050">
    <property type="entry name" value="RIBOSOMAL_L23"/>
    <property type="match status" value="1"/>
</dbReference>
<evidence type="ECO:0000256" key="7">
    <source>
        <dbReference type="SAM" id="MobiDB-lite"/>
    </source>
</evidence>
<name>A0ABP0I593_9DINO</name>
<evidence type="ECO:0000256" key="2">
    <source>
        <dbReference type="ARBA" id="ARBA00022730"/>
    </source>
</evidence>
<dbReference type="Proteomes" id="UP001642484">
    <property type="component" value="Unassembled WGS sequence"/>
</dbReference>
<evidence type="ECO:0000256" key="5">
    <source>
        <dbReference type="ARBA" id="ARBA00023274"/>
    </source>
</evidence>
<dbReference type="NCBIfam" id="NF011118">
    <property type="entry name" value="PRK14548.1"/>
    <property type="match status" value="1"/>
</dbReference>
<dbReference type="InterPro" id="IPR012677">
    <property type="entry name" value="Nucleotide-bd_a/b_plait_sf"/>
</dbReference>
<proteinExistence type="inferred from homology"/>
<dbReference type="Gene3D" id="3.30.70.330">
    <property type="match status" value="1"/>
</dbReference>
<keyword evidence="3" id="KW-0694">RNA-binding</keyword>
<comment type="similarity">
    <text evidence="1 6">Belongs to the universal ribosomal protein uL23 family.</text>
</comment>
<accession>A0ABP0I593</accession>
<evidence type="ECO:0000256" key="6">
    <source>
        <dbReference type="RuleBase" id="RU003934"/>
    </source>
</evidence>
<comment type="caution">
    <text evidence="9">The sequence shown here is derived from an EMBL/GenBank/DDBJ whole genome shotgun (WGS) entry which is preliminary data.</text>
</comment>
<keyword evidence="5 6" id="KW-0687">Ribonucleoprotein</keyword>
<dbReference type="InterPro" id="IPR001014">
    <property type="entry name" value="Ribosomal_uL23_CS"/>
</dbReference>
<reference evidence="9 10" key="1">
    <citation type="submission" date="2024-02" db="EMBL/GenBank/DDBJ databases">
        <authorList>
            <person name="Chen Y."/>
            <person name="Shah S."/>
            <person name="Dougan E. K."/>
            <person name="Thang M."/>
            <person name="Chan C."/>
        </authorList>
    </citation>
    <scope>NUCLEOTIDE SEQUENCE [LARGE SCALE GENOMIC DNA]</scope>
</reference>
<dbReference type="Pfam" id="PF00276">
    <property type="entry name" value="Ribosomal_L23"/>
    <property type="match status" value="1"/>
</dbReference>
<dbReference type="NCBIfam" id="TIGR03636">
    <property type="entry name" value="uL23_arch"/>
    <property type="match status" value="1"/>
</dbReference>
<evidence type="ECO:0000313" key="10">
    <source>
        <dbReference type="Proteomes" id="UP001642484"/>
    </source>
</evidence>
<dbReference type="SUPFAM" id="SSF54189">
    <property type="entry name" value="Ribosomal proteins S24e, L23 and L15e"/>
    <property type="match status" value="1"/>
</dbReference>
<dbReference type="EMBL" id="CAXAMN010001869">
    <property type="protein sequence ID" value="CAK8996603.1"/>
    <property type="molecule type" value="Genomic_DNA"/>
</dbReference>
<evidence type="ECO:0000259" key="8">
    <source>
        <dbReference type="Pfam" id="PF03939"/>
    </source>
</evidence>
<dbReference type="PANTHER" id="PTHR11620">
    <property type="entry name" value="60S RIBOSOMAL PROTEIN L23A"/>
    <property type="match status" value="1"/>
</dbReference>
<gene>
    <name evidence="9" type="ORF">CCMP2556_LOCUS4528</name>
</gene>
<feature type="region of interest" description="Disordered" evidence="7">
    <location>
        <begin position="342"/>
        <end position="365"/>
    </location>
</feature>
<keyword evidence="2" id="KW-0699">rRNA-binding</keyword>
<keyword evidence="10" id="KW-1185">Reference proteome</keyword>
<evidence type="ECO:0000313" key="9">
    <source>
        <dbReference type="EMBL" id="CAK8996603.1"/>
    </source>
</evidence>
<evidence type="ECO:0000256" key="4">
    <source>
        <dbReference type="ARBA" id="ARBA00022980"/>
    </source>
</evidence>
<dbReference type="InterPro" id="IPR012678">
    <property type="entry name" value="Ribosomal_uL23/eL15/eS24_sf"/>
</dbReference>
<dbReference type="InterPro" id="IPR005633">
    <property type="entry name" value="Ribosomal_uL23_N"/>
</dbReference>
<dbReference type="InterPro" id="IPR019985">
    <property type="entry name" value="Ribosomal_uL23"/>
</dbReference>
<dbReference type="Pfam" id="PF03939">
    <property type="entry name" value="Ribosomal_L23eN"/>
    <property type="match status" value="1"/>
</dbReference>